<protein>
    <recommendedName>
        <fullName evidence="4 10">L-aspartate oxidase</fullName>
        <ecNumber evidence="4 10">1.4.3.16</ecNumber>
    </recommendedName>
</protein>
<gene>
    <name evidence="14" type="primary">nadB</name>
    <name evidence="14" type="ORF">C3F09_09480</name>
</gene>
<comment type="caution">
    <text evidence="14">The sequence shown here is derived from an EMBL/GenBank/DDBJ whole genome shotgun (WGS) entry which is preliminary data.</text>
</comment>
<dbReference type="PANTHER" id="PTHR42716">
    <property type="entry name" value="L-ASPARTATE OXIDASE"/>
    <property type="match status" value="1"/>
</dbReference>
<dbReference type="Gene3D" id="1.20.58.100">
    <property type="entry name" value="Fumarate reductase/succinate dehydrogenase flavoprotein-like, C-terminal domain"/>
    <property type="match status" value="1"/>
</dbReference>
<dbReference type="InterPro" id="IPR003953">
    <property type="entry name" value="FAD-dep_OxRdtase_2_FAD-bd"/>
</dbReference>
<feature type="domain" description="FAD-dependent oxidoreductase 2 FAD-binding" evidence="12">
    <location>
        <begin position="6"/>
        <end position="384"/>
    </location>
</feature>
<dbReference type="PRINTS" id="PR00368">
    <property type="entry name" value="FADPNR"/>
</dbReference>
<comment type="cofactor">
    <cofactor evidence="1 11">
        <name>FAD</name>
        <dbReference type="ChEBI" id="CHEBI:57692"/>
    </cofactor>
</comment>
<dbReference type="InterPro" id="IPR015939">
    <property type="entry name" value="Fum_Rdtase/Succ_DH_flav-like_C"/>
</dbReference>
<name>A0A855X4Q3_9BACT</name>
<dbReference type="NCBIfam" id="TIGR00551">
    <property type="entry name" value="nadB"/>
    <property type="match status" value="1"/>
</dbReference>
<evidence type="ECO:0000256" key="4">
    <source>
        <dbReference type="ARBA" id="ARBA00012173"/>
    </source>
</evidence>
<feature type="domain" description="Fumarate reductase/succinate dehydrogenase flavoprotein-like C-terminal" evidence="13">
    <location>
        <begin position="434"/>
        <end position="526"/>
    </location>
</feature>
<evidence type="ECO:0000256" key="9">
    <source>
        <dbReference type="ARBA" id="ARBA00048305"/>
    </source>
</evidence>
<evidence type="ECO:0000256" key="10">
    <source>
        <dbReference type="NCBIfam" id="TIGR00551"/>
    </source>
</evidence>
<evidence type="ECO:0000256" key="6">
    <source>
        <dbReference type="ARBA" id="ARBA00022642"/>
    </source>
</evidence>
<comment type="similarity">
    <text evidence="3 11">Belongs to the FAD-dependent oxidoreductase 2 family. NadB subfamily.</text>
</comment>
<dbReference type="InterPro" id="IPR027477">
    <property type="entry name" value="Succ_DH/fumarate_Rdtase_cat_sf"/>
</dbReference>
<accession>A0A855X4Q3</accession>
<dbReference type="SUPFAM" id="SSF51905">
    <property type="entry name" value="FAD/NAD(P)-binding domain"/>
    <property type="match status" value="1"/>
</dbReference>
<dbReference type="InterPro" id="IPR005288">
    <property type="entry name" value="NadB"/>
</dbReference>
<dbReference type="GO" id="GO:0008734">
    <property type="term" value="F:L-aspartate oxidase activity"/>
    <property type="evidence" value="ECO:0007669"/>
    <property type="project" value="UniProtKB-UniRule"/>
</dbReference>
<evidence type="ECO:0000256" key="7">
    <source>
        <dbReference type="ARBA" id="ARBA00022827"/>
    </source>
</evidence>
<dbReference type="SUPFAM" id="SSF46977">
    <property type="entry name" value="Succinate dehydrogenase/fumarate reductase flavoprotein C-terminal domain"/>
    <property type="match status" value="1"/>
</dbReference>
<dbReference type="FunFam" id="3.90.700.10:FF:000002">
    <property type="entry name" value="L-aspartate oxidase"/>
    <property type="match status" value="1"/>
</dbReference>
<evidence type="ECO:0000313" key="14">
    <source>
        <dbReference type="EMBL" id="PWB70175.1"/>
    </source>
</evidence>
<dbReference type="GO" id="GO:0005737">
    <property type="term" value="C:cytoplasm"/>
    <property type="evidence" value="ECO:0007669"/>
    <property type="project" value="UniProtKB-SubCell"/>
</dbReference>
<dbReference type="AlphaFoldDB" id="A0A855X4Q3"/>
<dbReference type="Pfam" id="PF02910">
    <property type="entry name" value="Succ_DH_flav_C"/>
    <property type="match status" value="1"/>
</dbReference>
<dbReference type="InterPro" id="IPR036188">
    <property type="entry name" value="FAD/NAD-bd_sf"/>
</dbReference>
<reference evidence="14 15" key="1">
    <citation type="journal article" date="2018" name="ISME J.">
        <title>A methanotrophic archaeon couples anaerobic oxidation of methane to Fe(III) reduction.</title>
        <authorList>
            <person name="Cai C."/>
            <person name="Leu A.O."/>
            <person name="Xie G.J."/>
            <person name="Guo J."/>
            <person name="Feng Y."/>
            <person name="Zhao J.X."/>
            <person name="Tyson G.W."/>
            <person name="Yuan Z."/>
            <person name="Hu S."/>
        </authorList>
    </citation>
    <scope>NUCLEOTIDE SEQUENCE [LARGE SCALE GENOMIC DNA]</scope>
    <source>
        <strain evidence="14">FeB_12</strain>
    </source>
</reference>
<dbReference type="Gene3D" id="3.50.50.60">
    <property type="entry name" value="FAD/NAD(P)-binding domain"/>
    <property type="match status" value="1"/>
</dbReference>
<evidence type="ECO:0000259" key="13">
    <source>
        <dbReference type="Pfam" id="PF02910"/>
    </source>
</evidence>
<evidence type="ECO:0000256" key="5">
    <source>
        <dbReference type="ARBA" id="ARBA00022630"/>
    </source>
</evidence>
<comment type="subcellular location">
    <subcellularLocation>
        <location evidence="11">Cytoplasm</location>
    </subcellularLocation>
</comment>
<dbReference type="GO" id="GO:0034628">
    <property type="term" value="P:'de novo' NAD+ biosynthetic process from L-aspartate"/>
    <property type="evidence" value="ECO:0007669"/>
    <property type="project" value="TreeGrafter"/>
</dbReference>
<evidence type="ECO:0000259" key="12">
    <source>
        <dbReference type="Pfam" id="PF00890"/>
    </source>
</evidence>
<organism evidence="14 15">
    <name type="scientific">candidate division GN15 bacterium</name>
    <dbReference type="NCBI Taxonomy" id="2072418"/>
    <lineage>
        <taxon>Bacteria</taxon>
        <taxon>candidate division GN15</taxon>
    </lineage>
</organism>
<evidence type="ECO:0000256" key="1">
    <source>
        <dbReference type="ARBA" id="ARBA00001974"/>
    </source>
</evidence>
<dbReference type="Pfam" id="PF00890">
    <property type="entry name" value="FAD_binding_2"/>
    <property type="match status" value="1"/>
</dbReference>
<proteinExistence type="inferred from homology"/>
<evidence type="ECO:0000256" key="8">
    <source>
        <dbReference type="ARBA" id="ARBA00023002"/>
    </source>
</evidence>
<evidence type="ECO:0000256" key="3">
    <source>
        <dbReference type="ARBA" id="ARBA00008562"/>
    </source>
</evidence>
<comment type="catalytic activity">
    <reaction evidence="9">
        <text>L-aspartate + O2 = iminosuccinate + H2O2</text>
        <dbReference type="Rhea" id="RHEA:25876"/>
        <dbReference type="ChEBI" id="CHEBI:15379"/>
        <dbReference type="ChEBI" id="CHEBI:16240"/>
        <dbReference type="ChEBI" id="CHEBI:29991"/>
        <dbReference type="ChEBI" id="CHEBI:77875"/>
        <dbReference type="EC" id="1.4.3.16"/>
    </reaction>
    <physiologicalReaction direction="left-to-right" evidence="9">
        <dbReference type="Rhea" id="RHEA:25877"/>
    </physiologicalReaction>
</comment>
<dbReference type="UniPathway" id="UPA00253">
    <property type="reaction ID" value="UER00326"/>
</dbReference>
<evidence type="ECO:0000256" key="2">
    <source>
        <dbReference type="ARBA" id="ARBA00004950"/>
    </source>
</evidence>
<keyword evidence="8 11" id="KW-0560">Oxidoreductase</keyword>
<evidence type="ECO:0000256" key="11">
    <source>
        <dbReference type="RuleBase" id="RU362049"/>
    </source>
</evidence>
<keyword evidence="7 11" id="KW-0274">FAD</keyword>
<dbReference type="Proteomes" id="UP000250918">
    <property type="component" value="Unassembled WGS sequence"/>
</dbReference>
<keyword evidence="5 11" id="KW-0285">Flavoprotein</keyword>
<dbReference type="SUPFAM" id="SSF56425">
    <property type="entry name" value="Succinate dehydrogenase/fumarate reductase flavoprotein, catalytic domain"/>
    <property type="match status" value="1"/>
</dbReference>
<comment type="pathway">
    <text evidence="2 11">Cofactor biosynthesis; NAD(+) biosynthesis; iminoaspartate from L-aspartate (oxidase route): step 1/1.</text>
</comment>
<dbReference type="PANTHER" id="PTHR42716:SF2">
    <property type="entry name" value="L-ASPARTATE OXIDASE, CHLOROPLASTIC"/>
    <property type="match status" value="1"/>
</dbReference>
<dbReference type="EMBL" id="PQAP01000153">
    <property type="protein sequence ID" value="PWB70175.1"/>
    <property type="molecule type" value="Genomic_DNA"/>
</dbReference>
<dbReference type="EC" id="1.4.3.16" evidence="4 10"/>
<dbReference type="InterPro" id="IPR037099">
    <property type="entry name" value="Fum_R/Succ_DH_flav-like_C_sf"/>
</dbReference>
<comment type="function">
    <text evidence="11">Catalyzes the oxidation of L-aspartate to iminoaspartate.</text>
</comment>
<dbReference type="Gene3D" id="3.90.700.10">
    <property type="entry name" value="Succinate dehydrogenase/fumarate reductase flavoprotein, catalytic domain"/>
    <property type="match status" value="1"/>
</dbReference>
<sequence>MDHRYDFLVIGSGIAGLFYALKVSELAPKAKIALVTKNAETATNTNRAQGGIAAVLSETDSFQAHIADTIRVGCGLCRPEVVEQIVEFGPKAVEELIAYGVQFTKTGDRFDLGREGGHSANRVAHASDLTGAEIERALLAACRSKSDTIHIYRDHMVLDLMKYDSGGTRCCAGAFVFEERHRVFSAFYTPVTMLATGGLGQVYFHTSNPEIATGDGVAIAWRAGIPIANLEFIQFHPTTLYAPGREPFLISEAVRGEGGRLRSVDGRFIMETAHELKDLAPRDVVARVIDKELKASGEEYVYLDVSHLDAEFIKNRFPNIYQQCLAHGFDITKRPVPVVPAAHYACGGVMSSVAGETALPGLYVAGEVAMTGLHGANRLASNSLLEAVVMAAQASQESVAYYRNIHFPEHVPVENSLYSSLSYPREKILIAHDRRVLRRIMSDFVGIVRTEDRLSLALEKVMQIRHAIEQYYFATPATYNILELRNLATVAELIIRSALWRRESRGLHYLDDRPGTNDFYKRDTIVTGQQEKGPGV</sequence>
<evidence type="ECO:0000313" key="15">
    <source>
        <dbReference type="Proteomes" id="UP000250918"/>
    </source>
</evidence>
<keyword evidence="6 11" id="KW-0662">Pyridine nucleotide biosynthesis</keyword>